<proteinExistence type="predicted"/>
<evidence type="ECO:0000259" key="2">
    <source>
        <dbReference type="Pfam" id="PF14403"/>
    </source>
</evidence>
<evidence type="ECO:0000259" key="1">
    <source>
        <dbReference type="Pfam" id="PF04168"/>
    </source>
</evidence>
<dbReference type="InterPro" id="IPR051680">
    <property type="entry name" value="ATP-dep_Glu-Cys_Ligase-2"/>
</dbReference>
<gene>
    <name evidence="3" type="ORF">V2V91_03295</name>
</gene>
<accession>A0ABU7V3H7</accession>
<dbReference type="InterPro" id="IPR025841">
    <property type="entry name" value="CP_ATPgrasp_2"/>
</dbReference>
<feature type="domain" description="DUF403" evidence="1">
    <location>
        <begin position="513"/>
        <end position="816"/>
    </location>
</feature>
<dbReference type="Pfam" id="PF04168">
    <property type="entry name" value="Alpha-E"/>
    <property type="match status" value="1"/>
</dbReference>
<evidence type="ECO:0000313" key="3">
    <source>
        <dbReference type="EMBL" id="MEF2254165.1"/>
    </source>
</evidence>
<keyword evidence="4" id="KW-1185">Reference proteome</keyword>
<dbReference type="PANTHER" id="PTHR34595">
    <property type="entry name" value="BLR5612 PROTEIN"/>
    <property type="match status" value="1"/>
</dbReference>
<name>A0ABU7V3H7_9MICO</name>
<dbReference type="Pfam" id="PF14403">
    <property type="entry name" value="CP_ATPgrasp_2"/>
    <property type="match status" value="1"/>
</dbReference>
<comment type="caution">
    <text evidence="3">The sequence shown here is derived from an EMBL/GenBank/DDBJ whole genome shotgun (WGS) entry which is preliminary data.</text>
</comment>
<reference evidence="3 4" key="1">
    <citation type="submission" date="2024-01" db="EMBL/GenBank/DDBJ databases">
        <title>the genome sequence of strain Microbacterium schleiferi NBRC 15075.</title>
        <authorList>
            <person name="Ding Y."/>
            <person name="Zhang G."/>
        </authorList>
    </citation>
    <scope>NUCLEOTIDE SEQUENCE [LARGE SCALE GENOMIC DNA]</scope>
    <source>
        <strain evidence="3 4">NBRC 15075</strain>
    </source>
</reference>
<organism evidence="3 4">
    <name type="scientific">Microbacterium schleiferi</name>
    <dbReference type="NCBI Taxonomy" id="69362"/>
    <lineage>
        <taxon>Bacteria</taxon>
        <taxon>Bacillati</taxon>
        <taxon>Actinomycetota</taxon>
        <taxon>Actinomycetes</taxon>
        <taxon>Micrococcales</taxon>
        <taxon>Microbacteriaceae</taxon>
        <taxon>Microbacterium</taxon>
    </lineage>
</organism>
<protein>
    <submittedName>
        <fullName evidence="3">Circularly permuted type 2 ATP-grasp protein</fullName>
    </submittedName>
</protein>
<evidence type="ECO:0000313" key="4">
    <source>
        <dbReference type="Proteomes" id="UP001351900"/>
    </source>
</evidence>
<sequence length="838" mass="90704">MSVLRDYAAAVTQPTLPFASPRGSSARFDEVIAPDGTLRPAWRAMAPGALTLTIDDLSRLNREVKGLLADEGVTYNPADSDPEPWRLDPVPLVLDGAEWAKLDVGLAQRAELLNALLVDVYGERRMLREGILPAATVLGHAGYIRAVAGTGSTDPHPLLFSATDLGRDGDGEWRVISDRVQAPSGLGYAMENRRIVSQVVPELFHGAALHRIEPYFDALREALIAAAPDARPDARVVVLTPGALSETAYDQAFLAGMLGFPLVQGADLVVRDGKVWMKPAGWPEVAPRERVDVILRRVDAEWCDPLELRGNSQLGVAGLTEAVRRGGVRLVNGLGAGVLENPALLPFLPALCERLLGEQLRLASTPTWWCGDPDALDQVAPRLLGADPTLVVRVIDGLRTPLEASDPARLVERIRQSPHRFAAQELLPLSQVPTWRAPGYVDARPVVLRTFTLRHQSTYRPLIGGLATAVADGTLPTASKDVWVLKADPSDLDQGLPDATTVAVVQSVPEVAPRALDDLFWSGRYAERAEDLLRLVLAIRSDADQLTAPGLTATQSTQVLVGATQRLCGTRWLDLDDEFRSVLLDGTRPGSVAHSLARLRTTLEGVRDQLSADTWRVFAATDRAGSALRITPHAHGIGEAAGQMLTALLALQGTSANMIRDGGWHMIEAGRAIERALQLGILLRATMVDRLVGEVEQEVLEAVLRASESVVTHRRRYRGGVYASGVIDLLVRDPENPRSLRFAVARIREHLAAQPLSSGSTRPERLLDQLEAQLAEVQVADLSMAVDDRRSMLHDTLTDADAQLREIARAIEALHFSAGPPLQTYASLSLTELTGALS</sequence>
<dbReference type="SUPFAM" id="SSF56059">
    <property type="entry name" value="Glutathione synthetase ATP-binding domain-like"/>
    <property type="match status" value="1"/>
</dbReference>
<feature type="domain" description="Circularly permuted ATP-grasp type 2" evidence="2">
    <location>
        <begin position="91"/>
        <end position="467"/>
    </location>
</feature>
<dbReference type="Gene3D" id="3.40.50.11290">
    <property type="match status" value="1"/>
</dbReference>
<dbReference type="Proteomes" id="UP001351900">
    <property type="component" value="Unassembled WGS sequence"/>
</dbReference>
<dbReference type="EMBL" id="JAZHOV010000002">
    <property type="protein sequence ID" value="MEF2254165.1"/>
    <property type="molecule type" value="Genomic_DNA"/>
</dbReference>
<dbReference type="RefSeq" id="WP_331790771.1">
    <property type="nucleotide sequence ID" value="NZ_BAAAUO010000005.1"/>
</dbReference>
<dbReference type="PANTHER" id="PTHR34595:SF2">
    <property type="entry name" value="BLR2978 PROTEIN"/>
    <property type="match status" value="1"/>
</dbReference>
<dbReference type="InterPro" id="IPR007296">
    <property type="entry name" value="DUF403"/>
</dbReference>